<proteinExistence type="predicted"/>
<sequence length="74" mass="7958">MADLAALDAPTSSNAAGEGGGWGKTSWSGRLMYTSRPSPSDEDSMVNFTDDHRIIYGADLAAFLQTFAKIDEDR</sequence>
<reference evidence="2" key="1">
    <citation type="journal article" date="2013" name="Nat. Commun.">
        <title>Whole-genome sequencing of Oryza brachyantha reveals mechanisms underlying Oryza genome evolution.</title>
        <authorList>
            <person name="Chen J."/>
            <person name="Huang Q."/>
            <person name="Gao D."/>
            <person name="Wang J."/>
            <person name="Lang Y."/>
            <person name="Liu T."/>
            <person name="Li B."/>
            <person name="Bai Z."/>
            <person name="Luis Goicoechea J."/>
            <person name="Liang C."/>
            <person name="Chen C."/>
            <person name="Zhang W."/>
            <person name="Sun S."/>
            <person name="Liao Y."/>
            <person name="Zhang X."/>
            <person name="Yang L."/>
            <person name="Song C."/>
            <person name="Wang M."/>
            <person name="Shi J."/>
            <person name="Liu G."/>
            <person name="Liu J."/>
            <person name="Zhou H."/>
            <person name="Zhou W."/>
            <person name="Yu Q."/>
            <person name="An N."/>
            <person name="Chen Y."/>
            <person name="Cai Q."/>
            <person name="Wang B."/>
            <person name="Liu B."/>
            <person name="Min J."/>
            <person name="Huang Y."/>
            <person name="Wu H."/>
            <person name="Li Z."/>
            <person name="Zhang Y."/>
            <person name="Yin Y."/>
            <person name="Song W."/>
            <person name="Jiang J."/>
            <person name="Jackson S.A."/>
            <person name="Wing R.A."/>
            <person name="Wang J."/>
            <person name="Chen M."/>
        </authorList>
    </citation>
    <scope>NUCLEOTIDE SEQUENCE [LARGE SCALE GENOMIC DNA]</scope>
    <source>
        <strain evidence="2">cv. IRGC 101232</strain>
    </source>
</reference>
<dbReference type="STRING" id="4533.J3L0D6"/>
<evidence type="ECO:0000313" key="2">
    <source>
        <dbReference type="EnsemblPlants" id="OB01G26920.1"/>
    </source>
</evidence>
<protein>
    <submittedName>
        <fullName evidence="2">Uncharacterized protein</fullName>
    </submittedName>
</protein>
<dbReference type="Gramene" id="OB01G26920.1">
    <property type="protein sequence ID" value="OB01G26920.1"/>
    <property type="gene ID" value="OB01G26920"/>
</dbReference>
<evidence type="ECO:0000313" key="3">
    <source>
        <dbReference type="Proteomes" id="UP000006038"/>
    </source>
</evidence>
<reference evidence="2" key="2">
    <citation type="submission" date="2013-04" db="UniProtKB">
        <authorList>
            <consortium name="EnsemblPlants"/>
        </authorList>
    </citation>
    <scope>IDENTIFICATION</scope>
</reference>
<dbReference type="Proteomes" id="UP000006038">
    <property type="component" value="Chromosome 1"/>
</dbReference>
<accession>J3L0D6</accession>
<dbReference type="EnsemblPlants" id="OB01G26920.1">
    <property type="protein sequence ID" value="OB01G26920.1"/>
    <property type="gene ID" value="OB01G26920"/>
</dbReference>
<evidence type="ECO:0000256" key="1">
    <source>
        <dbReference type="SAM" id="MobiDB-lite"/>
    </source>
</evidence>
<feature type="region of interest" description="Disordered" evidence="1">
    <location>
        <begin position="1"/>
        <end position="44"/>
    </location>
</feature>
<keyword evidence="3" id="KW-1185">Reference proteome</keyword>
<organism evidence="2">
    <name type="scientific">Oryza brachyantha</name>
    <name type="common">malo sina</name>
    <dbReference type="NCBI Taxonomy" id="4533"/>
    <lineage>
        <taxon>Eukaryota</taxon>
        <taxon>Viridiplantae</taxon>
        <taxon>Streptophyta</taxon>
        <taxon>Embryophyta</taxon>
        <taxon>Tracheophyta</taxon>
        <taxon>Spermatophyta</taxon>
        <taxon>Magnoliopsida</taxon>
        <taxon>Liliopsida</taxon>
        <taxon>Poales</taxon>
        <taxon>Poaceae</taxon>
        <taxon>BOP clade</taxon>
        <taxon>Oryzoideae</taxon>
        <taxon>Oryzeae</taxon>
        <taxon>Oryzinae</taxon>
        <taxon>Oryza</taxon>
    </lineage>
</organism>
<name>J3L0D6_ORYBR</name>
<dbReference type="HOGENOM" id="CLU_2691658_0_0_1"/>
<dbReference type="AlphaFoldDB" id="J3L0D6"/>